<keyword evidence="3" id="KW-1185">Reference proteome</keyword>
<name>A0AA40C6P2_9PEZI</name>
<dbReference type="AlphaFoldDB" id="A0AA40C6P2"/>
<dbReference type="EMBL" id="JAULSU010000002">
    <property type="protein sequence ID" value="KAK0626213.1"/>
    <property type="molecule type" value="Genomic_DNA"/>
</dbReference>
<protein>
    <submittedName>
        <fullName evidence="2">S-adenosyl-L-methionine-dependent methyltransferase</fullName>
    </submittedName>
</protein>
<gene>
    <name evidence="2" type="ORF">B0T14DRAFT_96314</name>
</gene>
<evidence type="ECO:0000313" key="3">
    <source>
        <dbReference type="Proteomes" id="UP001175000"/>
    </source>
</evidence>
<accession>A0AA40C6P2</accession>
<dbReference type="PANTHER" id="PTHR43591:SF24">
    <property type="entry name" value="2-METHOXY-6-POLYPRENYL-1,4-BENZOQUINOL METHYLASE, MITOCHONDRIAL"/>
    <property type="match status" value="1"/>
</dbReference>
<dbReference type="PANTHER" id="PTHR43591">
    <property type="entry name" value="METHYLTRANSFERASE"/>
    <property type="match status" value="1"/>
</dbReference>
<dbReference type="GO" id="GO:0032259">
    <property type="term" value="P:methylation"/>
    <property type="evidence" value="ECO:0007669"/>
    <property type="project" value="UniProtKB-KW"/>
</dbReference>
<dbReference type="GO" id="GO:0008168">
    <property type="term" value="F:methyltransferase activity"/>
    <property type="evidence" value="ECO:0007669"/>
    <property type="project" value="UniProtKB-KW"/>
</dbReference>
<keyword evidence="2" id="KW-0808">Transferase</keyword>
<comment type="similarity">
    <text evidence="1">Belongs to the methyltransferase superfamily. LaeA methyltransferase family.</text>
</comment>
<dbReference type="InterPro" id="IPR029063">
    <property type="entry name" value="SAM-dependent_MTases_sf"/>
</dbReference>
<dbReference type="CDD" id="cd02440">
    <property type="entry name" value="AdoMet_MTases"/>
    <property type="match status" value="1"/>
</dbReference>
<organism evidence="2 3">
    <name type="scientific">Immersiella caudata</name>
    <dbReference type="NCBI Taxonomy" id="314043"/>
    <lineage>
        <taxon>Eukaryota</taxon>
        <taxon>Fungi</taxon>
        <taxon>Dikarya</taxon>
        <taxon>Ascomycota</taxon>
        <taxon>Pezizomycotina</taxon>
        <taxon>Sordariomycetes</taxon>
        <taxon>Sordariomycetidae</taxon>
        <taxon>Sordariales</taxon>
        <taxon>Lasiosphaeriaceae</taxon>
        <taxon>Immersiella</taxon>
    </lineage>
</organism>
<dbReference type="Gene3D" id="3.40.50.150">
    <property type="entry name" value="Vaccinia Virus protein VP39"/>
    <property type="match status" value="1"/>
</dbReference>
<comment type="caution">
    <text evidence="2">The sequence shown here is derived from an EMBL/GenBank/DDBJ whole genome shotgun (WGS) entry which is preliminary data.</text>
</comment>
<reference evidence="2" key="1">
    <citation type="submission" date="2023-06" db="EMBL/GenBank/DDBJ databases">
        <title>Genome-scale phylogeny and comparative genomics of the fungal order Sordariales.</title>
        <authorList>
            <consortium name="Lawrence Berkeley National Laboratory"/>
            <person name="Hensen N."/>
            <person name="Bonometti L."/>
            <person name="Westerberg I."/>
            <person name="Brannstrom I.O."/>
            <person name="Guillou S."/>
            <person name="Cros-Aarteil S."/>
            <person name="Calhoun S."/>
            <person name="Haridas S."/>
            <person name="Kuo A."/>
            <person name="Mondo S."/>
            <person name="Pangilinan J."/>
            <person name="Riley R."/>
            <person name="Labutti K."/>
            <person name="Andreopoulos B."/>
            <person name="Lipzen A."/>
            <person name="Chen C."/>
            <person name="Yanf M."/>
            <person name="Daum C."/>
            <person name="Ng V."/>
            <person name="Clum A."/>
            <person name="Steindorff A."/>
            <person name="Ohm R."/>
            <person name="Martin F."/>
            <person name="Silar P."/>
            <person name="Natvig D."/>
            <person name="Lalanne C."/>
            <person name="Gautier V."/>
            <person name="Ament-Velasquez S.L."/>
            <person name="Kruys A."/>
            <person name="Hutchinson M.I."/>
            <person name="Powell A.J."/>
            <person name="Barry K."/>
            <person name="Miller A.N."/>
            <person name="Grigoriev I.V."/>
            <person name="Debuchy R."/>
            <person name="Gladieux P."/>
            <person name="Thoren M.H."/>
            <person name="Johannesson H."/>
        </authorList>
    </citation>
    <scope>NUCLEOTIDE SEQUENCE</scope>
    <source>
        <strain evidence="2">CBS 606.72</strain>
    </source>
</reference>
<dbReference type="SUPFAM" id="SSF53335">
    <property type="entry name" value="S-adenosyl-L-methionine-dependent methyltransferases"/>
    <property type="match status" value="1"/>
</dbReference>
<dbReference type="Pfam" id="PF13489">
    <property type="entry name" value="Methyltransf_23"/>
    <property type="match status" value="1"/>
</dbReference>
<sequence>MTIHRNRRTATHSTKLLSSLFTRIQFFRSSDTPKAPSSTRSADSYVLKSYIENGRTYHCFKAGKYFLPNDAKENERLDILHVLFFITFGDKLGLSPPNQPDAKVMRVLDVGTGTGVWALDYADAHPGTHIIATDLSAIQPEFVPSNVEFEIDDAEDEWAYSAHFDYIHARAMSSAIRDWPRFLQQCYNNLAPGGYTELQDMDVLPCSDDGTLTTDNPLYKCTNLMRIATIKAGCPFQDHSELEIAMKNAGFIDVTIKTFKWPQNKWPKDKKMKEMGEWNHLNLTKGIEGFCLALFTRVLKWETEEVHAFLEGVRKDLNDEGIHAYWTVFSLYGRKPFG</sequence>
<keyword evidence="2" id="KW-0489">Methyltransferase</keyword>
<proteinExistence type="inferred from homology"/>
<dbReference type="Proteomes" id="UP001175000">
    <property type="component" value="Unassembled WGS sequence"/>
</dbReference>
<evidence type="ECO:0000256" key="1">
    <source>
        <dbReference type="ARBA" id="ARBA00038158"/>
    </source>
</evidence>
<evidence type="ECO:0000313" key="2">
    <source>
        <dbReference type="EMBL" id="KAK0626213.1"/>
    </source>
</evidence>